<dbReference type="InterPro" id="IPR019999">
    <property type="entry name" value="Anth_synth_I-like"/>
</dbReference>
<feature type="domain" description="Chorismate-utilising enzyme C-terminal" evidence="5">
    <location>
        <begin position="178"/>
        <end position="430"/>
    </location>
</feature>
<sequence length="444" mass="47878">MESAPSSRNFVSACLEGRFTPGILAAHLTESGLFDSAVLVERDGECRVGLGAVVRVTVDHDEIRCWTGDGVQRRPRPRAALDAVREALANSPVRDWTAYGWIGFDYSHGRAELGGPPPTGVLVHVVVPHTEVVIHADRLVVRSAEHATLVEVVDFLSGPHPCRVYTPRPVEVDRGRGAFEEMVRRCVAEIRAGAAHKVVLSRSVPVKFTPDLVGTYIQGRAANPLAHSFLVRLGDRHAVGFSPERLLEITAGGRVCAEPLAGTRAHGLGDERDRQLRATLLADPKEIYEHAITVRAARDELVAVCAPHSVAVHDFLSVRERGTVQHLGSSVVGRLDPGRTAWQALDAVFPAVTVTGVDKVDALSRIAELEDSPRGLYGGAVLVADHTGTMDAILVLRTVFHEQGRAWVRAGAGIVADSTPAREYEETCEKLRGIAAHVVPLEAP</sequence>
<evidence type="ECO:0000259" key="5">
    <source>
        <dbReference type="Pfam" id="PF00425"/>
    </source>
</evidence>
<dbReference type="Gene3D" id="3.60.120.10">
    <property type="entry name" value="Anthranilate synthase"/>
    <property type="match status" value="1"/>
</dbReference>
<dbReference type="InterPro" id="IPR005801">
    <property type="entry name" value="ADC_synthase"/>
</dbReference>
<comment type="cofactor">
    <cofactor evidence="1">
        <name>Mg(2+)</name>
        <dbReference type="ChEBI" id="CHEBI:18420"/>
    </cofactor>
</comment>
<evidence type="ECO:0000313" key="7">
    <source>
        <dbReference type="Proteomes" id="UP000199501"/>
    </source>
</evidence>
<dbReference type="PRINTS" id="PR00095">
    <property type="entry name" value="ANTSNTHASEI"/>
</dbReference>
<keyword evidence="4" id="KW-0456">Lyase</keyword>
<dbReference type="InterPro" id="IPR019996">
    <property type="entry name" value="Salicylate_synthase"/>
</dbReference>
<dbReference type="PANTHER" id="PTHR11236:SF48">
    <property type="entry name" value="ISOCHORISMATE SYNTHASE MENF"/>
    <property type="match status" value="1"/>
</dbReference>
<dbReference type="Proteomes" id="UP000199501">
    <property type="component" value="Unassembled WGS sequence"/>
</dbReference>
<dbReference type="GO" id="GO:0016833">
    <property type="term" value="F:oxo-acid-lyase activity"/>
    <property type="evidence" value="ECO:0007669"/>
    <property type="project" value="InterPro"/>
</dbReference>
<dbReference type="GO" id="GO:0046872">
    <property type="term" value="F:metal ion binding"/>
    <property type="evidence" value="ECO:0007669"/>
    <property type="project" value="UniProtKB-KW"/>
</dbReference>
<dbReference type="GO" id="GO:0000162">
    <property type="term" value="P:L-tryptophan biosynthetic process"/>
    <property type="evidence" value="ECO:0007669"/>
    <property type="project" value="TreeGrafter"/>
</dbReference>
<dbReference type="AlphaFoldDB" id="A0A1G6VVM3"/>
<dbReference type="OrthoDB" id="3518032at2"/>
<dbReference type="RefSeq" id="WP_139190941.1">
    <property type="nucleotide sequence ID" value="NZ_FMZZ01000013.1"/>
</dbReference>
<evidence type="ECO:0000256" key="2">
    <source>
        <dbReference type="ARBA" id="ARBA00022723"/>
    </source>
</evidence>
<accession>A0A1G6VVM3</accession>
<protein>
    <submittedName>
        <fullName evidence="6">Anthranilate synthase component 1/salicylate synthetase</fullName>
    </submittedName>
</protein>
<keyword evidence="7" id="KW-1185">Reference proteome</keyword>
<dbReference type="STRING" id="1271860.SAMN05216174_113120"/>
<organism evidence="6 7">
    <name type="scientific">Actinokineospora iranica</name>
    <dbReference type="NCBI Taxonomy" id="1271860"/>
    <lineage>
        <taxon>Bacteria</taxon>
        <taxon>Bacillati</taxon>
        <taxon>Actinomycetota</taxon>
        <taxon>Actinomycetes</taxon>
        <taxon>Pseudonocardiales</taxon>
        <taxon>Pseudonocardiaceae</taxon>
        <taxon>Actinokineospora</taxon>
    </lineage>
</organism>
<dbReference type="NCBIfam" id="TIGR03494">
    <property type="entry name" value="salicyl_syn"/>
    <property type="match status" value="1"/>
</dbReference>
<evidence type="ECO:0000256" key="1">
    <source>
        <dbReference type="ARBA" id="ARBA00001946"/>
    </source>
</evidence>
<dbReference type="GO" id="GO:0008909">
    <property type="term" value="F:isochorismate synthase activity"/>
    <property type="evidence" value="ECO:0007669"/>
    <property type="project" value="InterPro"/>
</dbReference>
<dbReference type="InterPro" id="IPR015890">
    <property type="entry name" value="Chorismate_C"/>
</dbReference>
<gene>
    <name evidence="6" type="ORF">SAMN05216174_113120</name>
</gene>
<evidence type="ECO:0000256" key="4">
    <source>
        <dbReference type="ARBA" id="ARBA00023239"/>
    </source>
</evidence>
<evidence type="ECO:0000256" key="3">
    <source>
        <dbReference type="ARBA" id="ARBA00022842"/>
    </source>
</evidence>
<name>A0A1G6VVM3_9PSEU</name>
<dbReference type="SUPFAM" id="SSF56322">
    <property type="entry name" value="ADC synthase"/>
    <property type="match status" value="1"/>
</dbReference>
<proteinExistence type="predicted"/>
<reference evidence="7" key="1">
    <citation type="submission" date="2016-10" db="EMBL/GenBank/DDBJ databases">
        <authorList>
            <person name="Varghese N."/>
            <person name="Submissions S."/>
        </authorList>
    </citation>
    <scope>NUCLEOTIDE SEQUENCE [LARGE SCALE GENOMIC DNA]</scope>
    <source>
        <strain evidence="7">IBRC-M 10403</strain>
    </source>
</reference>
<keyword evidence="3" id="KW-0460">Magnesium</keyword>
<dbReference type="Pfam" id="PF00425">
    <property type="entry name" value="Chorismate_bind"/>
    <property type="match status" value="1"/>
</dbReference>
<dbReference type="EMBL" id="FMZZ01000013">
    <property type="protein sequence ID" value="SDD57598.1"/>
    <property type="molecule type" value="Genomic_DNA"/>
</dbReference>
<keyword evidence="2" id="KW-0479">Metal-binding</keyword>
<dbReference type="PANTHER" id="PTHR11236">
    <property type="entry name" value="AMINOBENZOATE/ANTHRANILATE SYNTHASE"/>
    <property type="match status" value="1"/>
</dbReference>
<evidence type="ECO:0000313" key="6">
    <source>
        <dbReference type="EMBL" id="SDD57598.1"/>
    </source>
</evidence>